<reference evidence="1 2" key="1">
    <citation type="submission" date="2020-11" db="EMBL/GenBank/DDBJ databases">
        <title>Kaistella gelatinilytica sp. nov., a flavobacterium isolated from Antarctic Soil.</title>
        <authorList>
            <person name="Li J."/>
        </authorList>
    </citation>
    <scope>NUCLEOTIDE SEQUENCE [LARGE SCALE GENOMIC DNA]</scope>
    <source>
        <strain evidence="1 2">G5-32</strain>
    </source>
</reference>
<evidence type="ECO:0000313" key="1">
    <source>
        <dbReference type="EMBL" id="MBF8458001.1"/>
    </source>
</evidence>
<gene>
    <name evidence="1" type="ORF">IV494_12515</name>
</gene>
<keyword evidence="2" id="KW-1185">Reference proteome</keyword>
<comment type="caution">
    <text evidence="1">The sequence shown here is derived from an EMBL/GenBank/DDBJ whole genome shotgun (WGS) entry which is preliminary data.</text>
</comment>
<sequence length="106" mass="12599">MNENFAVFNNRSIALLIENVEKENDVKIYYGKIVKNDTDYFFVGTNNKINVTLDIDKLNRIKKIDSEMKLQIPFVKDCEYFLWLTIESLPNENKESLKDTEINWEE</sequence>
<protein>
    <submittedName>
        <fullName evidence="1">Uncharacterized protein</fullName>
    </submittedName>
</protein>
<dbReference type="EMBL" id="JADPVI010000003">
    <property type="protein sequence ID" value="MBF8458001.1"/>
    <property type="molecule type" value="Genomic_DNA"/>
</dbReference>
<dbReference type="Proteomes" id="UP000660070">
    <property type="component" value="Unassembled WGS sequence"/>
</dbReference>
<proteinExistence type="predicted"/>
<accession>A0ABS0FE62</accession>
<dbReference type="RefSeq" id="WP_196080471.1">
    <property type="nucleotide sequence ID" value="NZ_JADPVI010000003.1"/>
</dbReference>
<organism evidence="1 2">
    <name type="scientific">Kaistella gelatinilytica</name>
    <dbReference type="NCBI Taxonomy" id="2787636"/>
    <lineage>
        <taxon>Bacteria</taxon>
        <taxon>Pseudomonadati</taxon>
        <taxon>Bacteroidota</taxon>
        <taxon>Flavobacteriia</taxon>
        <taxon>Flavobacteriales</taxon>
        <taxon>Weeksellaceae</taxon>
        <taxon>Chryseobacterium group</taxon>
        <taxon>Kaistella</taxon>
    </lineage>
</organism>
<name>A0ABS0FE62_9FLAO</name>
<evidence type="ECO:0000313" key="2">
    <source>
        <dbReference type="Proteomes" id="UP000660070"/>
    </source>
</evidence>